<evidence type="ECO:0000313" key="1">
    <source>
        <dbReference type="EMBL" id="VGO21996.1"/>
    </source>
</evidence>
<accession>A0A6C2USW9</accession>
<proteinExistence type="predicted"/>
<evidence type="ECO:0008006" key="3">
    <source>
        <dbReference type="Google" id="ProtNLM"/>
    </source>
</evidence>
<reference evidence="1 2" key="1">
    <citation type="submission" date="2019-04" db="EMBL/GenBank/DDBJ databases">
        <authorList>
            <person name="Van Vliet M D."/>
        </authorList>
    </citation>
    <scope>NUCLEOTIDE SEQUENCE [LARGE SCALE GENOMIC DNA]</scope>
    <source>
        <strain evidence="1 2">F21</strain>
    </source>
</reference>
<evidence type="ECO:0000313" key="2">
    <source>
        <dbReference type="Proteomes" id="UP000346198"/>
    </source>
</evidence>
<dbReference type="Gene3D" id="3.20.20.80">
    <property type="entry name" value="Glycosidases"/>
    <property type="match status" value="1"/>
</dbReference>
<dbReference type="RefSeq" id="WP_136063416.1">
    <property type="nucleotide sequence ID" value="NZ_CAAHFH010000002.1"/>
</dbReference>
<name>A0A6C2USW9_9BACT</name>
<dbReference type="AlphaFoldDB" id="A0A6C2USW9"/>
<protein>
    <recommendedName>
        <fullName evidence="3">Glycoside hydrolase family 42 N-terminal domain-containing protein</fullName>
    </recommendedName>
</protein>
<keyword evidence="2" id="KW-1185">Reference proteome</keyword>
<gene>
    <name evidence="1" type="ORF">SCARR_04076</name>
</gene>
<organism evidence="1 2">
    <name type="scientific">Pontiella sulfatireligans</name>
    <dbReference type="NCBI Taxonomy" id="2750658"/>
    <lineage>
        <taxon>Bacteria</taxon>
        <taxon>Pseudomonadati</taxon>
        <taxon>Kiritimatiellota</taxon>
        <taxon>Kiritimatiellia</taxon>
        <taxon>Kiritimatiellales</taxon>
        <taxon>Pontiellaceae</taxon>
        <taxon>Pontiella</taxon>
    </lineage>
</organism>
<dbReference type="Proteomes" id="UP000346198">
    <property type="component" value="Unassembled WGS sequence"/>
</dbReference>
<dbReference type="EMBL" id="CAAHFH010000002">
    <property type="protein sequence ID" value="VGO21996.1"/>
    <property type="molecule type" value="Genomic_DNA"/>
</dbReference>
<sequence length="359" mass="41518">MKSILTGVNYFAGWWKPLPNKWRRHDSSLATDQKEDWRPEFPERLPLLGEYNCQETMDREIEAATNHGIDFFPILWYYNEPNSEREPNSRFLNRALDEFTASPFANRMSFFIEFCNHNPFEVTTDQQWQECLDSWEKYITHPSYMKVDGRAIFKVFGAQHFIDQNGGDIDRCIAQLDSIRALFLKHGMDVIIGGGLEGIQSIGVDHPIANVFDFTCCYMDVPLDLPQLKEDYPYEMIAEFARDSRRAHSRDAIPHMPYVPAGWNPGPWPDERARFDLPNRAQWRAVLEEVKEDLSTLPNLGLPCPDGSLQPAFNCYAWNEFGEGGIVAPTHITGYMKLEEIRRTFKPETVKKEAELQPA</sequence>